<dbReference type="GO" id="GO:0003677">
    <property type="term" value="F:DNA binding"/>
    <property type="evidence" value="ECO:0007669"/>
    <property type="project" value="InterPro"/>
</dbReference>
<dbReference type="Proteomes" id="UP000183200">
    <property type="component" value="Unassembled WGS sequence"/>
</dbReference>
<dbReference type="NCBIfam" id="TIGR02985">
    <property type="entry name" value="Sig70_bacteroi1"/>
    <property type="match status" value="1"/>
</dbReference>
<dbReference type="InterPro" id="IPR014284">
    <property type="entry name" value="RNA_pol_sigma-70_dom"/>
</dbReference>
<proteinExistence type="inferred from homology"/>
<dbReference type="PANTHER" id="PTHR43133">
    <property type="entry name" value="RNA POLYMERASE ECF-TYPE SIGMA FACTO"/>
    <property type="match status" value="1"/>
</dbReference>
<dbReference type="InterPro" id="IPR013324">
    <property type="entry name" value="RNA_pol_sigma_r3/r4-like"/>
</dbReference>
<dbReference type="Pfam" id="PF08281">
    <property type="entry name" value="Sigma70_r4_2"/>
    <property type="match status" value="1"/>
</dbReference>
<evidence type="ECO:0000256" key="3">
    <source>
        <dbReference type="ARBA" id="ARBA00023082"/>
    </source>
</evidence>
<dbReference type="Pfam" id="PF04542">
    <property type="entry name" value="Sigma70_r2"/>
    <property type="match status" value="1"/>
</dbReference>
<organism evidence="7 8">
    <name type="scientific">Pedobacter steynii</name>
    <dbReference type="NCBI Taxonomy" id="430522"/>
    <lineage>
        <taxon>Bacteria</taxon>
        <taxon>Pseudomonadati</taxon>
        <taxon>Bacteroidota</taxon>
        <taxon>Sphingobacteriia</taxon>
        <taxon>Sphingobacteriales</taxon>
        <taxon>Sphingobacteriaceae</taxon>
        <taxon>Pedobacter</taxon>
    </lineage>
</organism>
<dbReference type="CDD" id="cd06171">
    <property type="entry name" value="Sigma70_r4"/>
    <property type="match status" value="1"/>
</dbReference>
<evidence type="ECO:0000256" key="4">
    <source>
        <dbReference type="ARBA" id="ARBA00023163"/>
    </source>
</evidence>
<keyword evidence="8" id="KW-1185">Reference proteome</keyword>
<evidence type="ECO:0000256" key="1">
    <source>
        <dbReference type="ARBA" id="ARBA00010641"/>
    </source>
</evidence>
<dbReference type="InterPro" id="IPR014327">
    <property type="entry name" value="RNA_pol_sigma70_bacteroid"/>
</dbReference>
<feature type="domain" description="RNA polymerase sigma factor 70 region 4 type 2" evidence="6">
    <location>
        <begin position="129"/>
        <end position="180"/>
    </location>
</feature>
<dbReference type="InterPro" id="IPR036388">
    <property type="entry name" value="WH-like_DNA-bd_sf"/>
</dbReference>
<keyword evidence="2" id="KW-0805">Transcription regulation</keyword>
<sequence length="204" mass="23854">MENKAVQTLGGERLLLQQTAEGSPEAFSAIYKFYLPRLYKYIYPFVRSSKEDTEEILHDLFMKIWERREELAGIRSFKSYLYSMARNRLVNLHEHSKVKQKAIDYIANHADTSDKAADEAFIYSQYHVIVQHAIDMLPPKRRQVFEMSVYQELSHDEIAVQMQISKSMVKKQLYTAVRHMKEYLRVHADLTAVVVCCSALTIIK</sequence>
<dbReference type="InterPro" id="IPR013325">
    <property type="entry name" value="RNA_pol_sigma_r2"/>
</dbReference>
<dbReference type="RefSeq" id="WP_074605981.1">
    <property type="nucleotide sequence ID" value="NZ_FNGY01000003.1"/>
</dbReference>
<dbReference type="Gene3D" id="1.10.10.10">
    <property type="entry name" value="Winged helix-like DNA-binding domain superfamily/Winged helix DNA-binding domain"/>
    <property type="match status" value="1"/>
</dbReference>
<dbReference type="PANTHER" id="PTHR43133:SF46">
    <property type="entry name" value="RNA POLYMERASE SIGMA-70 FACTOR ECF SUBFAMILY"/>
    <property type="match status" value="1"/>
</dbReference>
<feature type="domain" description="RNA polymerase sigma-70 region 2" evidence="5">
    <location>
        <begin position="31"/>
        <end position="92"/>
    </location>
</feature>
<evidence type="ECO:0000313" key="8">
    <source>
        <dbReference type="Proteomes" id="UP000183200"/>
    </source>
</evidence>
<name>A0A1G9RR40_9SPHI</name>
<comment type="similarity">
    <text evidence="1">Belongs to the sigma-70 factor family. ECF subfamily.</text>
</comment>
<evidence type="ECO:0000259" key="5">
    <source>
        <dbReference type="Pfam" id="PF04542"/>
    </source>
</evidence>
<dbReference type="AlphaFoldDB" id="A0A1G9RR40"/>
<evidence type="ECO:0000313" key="7">
    <source>
        <dbReference type="EMBL" id="SDM25799.1"/>
    </source>
</evidence>
<dbReference type="InterPro" id="IPR039425">
    <property type="entry name" value="RNA_pol_sigma-70-like"/>
</dbReference>
<dbReference type="GO" id="GO:0016987">
    <property type="term" value="F:sigma factor activity"/>
    <property type="evidence" value="ECO:0007669"/>
    <property type="project" value="UniProtKB-KW"/>
</dbReference>
<dbReference type="NCBIfam" id="TIGR02937">
    <property type="entry name" value="sigma70-ECF"/>
    <property type="match status" value="1"/>
</dbReference>
<reference evidence="8" key="1">
    <citation type="submission" date="2016-10" db="EMBL/GenBank/DDBJ databases">
        <authorList>
            <person name="Varghese N."/>
            <person name="Submissions S."/>
        </authorList>
    </citation>
    <scope>NUCLEOTIDE SEQUENCE [LARGE SCALE GENOMIC DNA]</scope>
    <source>
        <strain evidence="8">DSM 19110</strain>
    </source>
</reference>
<dbReference type="GO" id="GO:0006352">
    <property type="term" value="P:DNA-templated transcription initiation"/>
    <property type="evidence" value="ECO:0007669"/>
    <property type="project" value="InterPro"/>
</dbReference>
<dbReference type="Gene3D" id="1.10.1740.10">
    <property type="match status" value="1"/>
</dbReference>
<evidence type="ECO:0000259" key="6">
    <source>
        <dbReference type="Pfam" id="PF08281"/>
    </source>
</evidence>
<keyword evidence="3" id="KW-0731">Sigma factor</keyword>
<keyword evidence="4" id="KW-0804">Transcription</keyword>
<accession>A0A1G9RR40</accession>
<gene>
    <name evidence="7" type="ORF">SAMN05421820_103331</name>
</gene>
<dbReference type="InterPro" id="IPR007627">
    <property type="entry name" value="RNA_pol_sigma70_r2"/>
</dbReference>
<dbReference type="SUPFAM" id="SSF88946">
    <property type="entry name" value="Sigma2 domain of RNA polymerase sigma factors"/>
    <property type="match status" value="1"/>
</dbReference>
<protein>
    <submittedName>
        <fullName evidence="7">RNA polymerase sigma-70 factor, ECF subfamily</fullName>
    </submittedName>
</protein>
<dbReference type="OrthoDB" id="799938at2"/>
<dbReference type="EMBL" id="FNGY01000003">
    <property type="protein sequence ID" value="SDM25799.1"/>
    <property type="molecule type" value="Genomic_DNA"/>
</dbReference>
<dbReference type="InterPro" id="IPR013249">
    <property type="entry name" value="RNA_pol_sigma70_r4_t2"/>
</dbReference>
<dbReference type="SUPFAM" id="SSF88659">
    <property type="entry name" value="Sigma3 and sigma4 domains of RNA polymerase sigma factors"/>
    <property type="match status" value="1"/>
</dbReference>
<evidence type="ECO:0000256" key="2">
    <source>
        <dbReference type="ARBA" id="ARBA00023015"/>
    </source>
</evidence>